<feature type="domain" description="RNA ligase" evidence="1">
    <location>
        <begin position="184"/>
        <end position="352"/>
    </location>
</feature>
<dbReference type="Pfam" id="PF09414">
    <property type="entry name" value="RNA_ligase"/>
    <property type="match status" value="1"/>
</dbReference>
<organism evidence="2 3">
    <name type="scientific">Candidatus Ornithospirochaeta stercoravium</name>
    <dbReference type="NCBI Taxonomy" id="2840897"/>
    <lineage>
        <taxon>Bacteria</taxon>
        <taxon>Pseudomonadati</taxon>
        <taxon>Spirochaetota</taxon>
        <taxon>Spirochaetia</taxon>
        <taxon>Spirochaetales</taxon>
        <taxon>Spirochaetaceae</taxon>
        <taxon>Spirochaetaceae incertae sedis</taxon>
        <taxon>Candidatus Ornithospirochaeta</taxon>
    </lineage>
</organism>
<proteinExistence type="predicted"/>
<dbReference type="Pfam" id="PF21189">
    <property type="entry name" value="PHA02142"/>
    <property type="match status" value="1"/>
</dbReference>
<evidence type="ECO:0000313" key="3">
    <source>
        <dbReference type="Proteomes" id="UP000810292"/>
    </source>
</evidence>
<reference evidence="2" key="2">
    <citation type="journal article" date="2021" name="PeerJ">
        <title>Extensive microbial diversity within the chicken gut microbiome revealed by metagenomics and culture.</title>
        <authorList>
            <person name="Gilroy R."/>
            <person name="Ravi A."/>
            <person name="Getino M."/>
            <person name="Pursley I."/>
            <person name="Horton D.L."/>
            <person name="Alikhan N.F."/>
            <person name="Baker D."/>
            <person name="Gharbi K."/>
            <person name="Hall N."/>
            <person name="Watson M."/>
            <person name="Adriaenssens E.M."/>
            <person name="Foster-Nyarko E."/>
            <person name="Jarju S."/>
            <person name="Secka A."/>
            <person name="Antonio M."/>
            <person name="Oren A."/>
            <person name="Chaudhuri R.R."/>
            <person name="La Ragione R."/>
            <person name="Hildebrand F."/>
            <person name="Pallen M.J."/>
        </authorList>
    </citation>
    <scope>NUCLEOTIDE SEQUENCE</scope>
    <source>
        <strain evidence="2">14700</strain>
    </source>
</reference>
<reference evidence="2" key="1">
    <citation type="submission" date="2020-10" db="EMBL/GenBank/DDBJ databases">
        <authorList>
            <person name="Gilroy R."/>
        </authorList>
    </citation>
    <scope>NUCLEOTIDE SEQUENCE</scope>
    <source>
        <strain evidence="2">14700</strain>
    </source>
</reference>
<dbReference type="Proteomes" id="UP000810292">
    <property type="component" value="Unassembled WGS sequence"/>
</dbReference>
<evidence type="ECO:0000313" key="2">
    <source>
        <dbReference type="EMBL" id="MBO8469739.1"/>
    </source>
</evidence>
<comment type="caution">
    <text evidence="2">The sequence shown here is derived from an EMBL/GenBank/DDBJ whole genome shotgun (WGS) entry which is preliminary data.</text>
</comment>
<dbReference type="SUPFAM" id="SSF56091">
    <property type="entry name" value="DNA ligase/mRNA capping enzyme, catalytic domain"/>
    <property type="match status" value="1"/>
</dbReference>
<dbReference type="EMBL" id="JADIMF010000137">
    <property type="protein sequence ID" value="MBO8469739.1"/>
    <property type="molecule type" value="Genomic_DNA"/>
</dbReference>
<protein>
    <recommendedName>
        <fullName evidence="1">RNA ligase domain-containing protein</fullName>
    </recommendedName>
</protein>
<dbReference type="InterPro" id="IPR021122">
    <property type="entry name" value="RNA_ligase_dom_REL/Rnl2"/>
</dbReference>
<gene>
    <name evidence="2" type="ORF">IAA72_08145</name>
</gene>
<evidence type="ECO:0000259" key="1">
    <source>
        <dbReference type="Pfam" id="PF09414"/>
    </source>
</evidence>
<name>A0A9D9IBV9_9SPIO</name>
<dbReference type="Gene3D" id="3.30.470.30">
    <property type="entry name" value="DNA ligase/mRNA capping enzyme"/>
    <property type="match status" value="1"/>
</dbReference>
<dbReference type="AlphaFoldDB" id="A0A9D9IBV9"/>
<sequence>MHELAKVAAIQSIAPIEGKDRIVLAKVENYDSIIQKDSFKVGEKVIYVFYDSILPPRPEFEFLRARCWSEKYQGFRIRPMKMGGIISEGLVLPLSLIPGGDKLSVGTVVTERLGIRRYDPDAYAPKRAVKKRWWMRYPLIRSIMKALGFGKPKAMKGYPQSIPKSDEENIEAKWDSVKDSDEIFIITEKMEGQAAMYVLDRRKKLHIYSHNWEVGSSGSWGSIASEMDMRALLVKACKAFGMRIAIEGEICGPGIQKNIYKFPSLRFFLYSAYDADSGRRLSVTELDRLSSITGLERVPFIRKGCIMETLDEMLHDAEGGSVFSPSVPREGLVWRNEDGNIHFKCKSRPYKVWFGD</sequence>
<accession>A0A9D9IBV9</accession>